<comment type="caution">
    <text evidence="2">The sequence shown here is derived from an EMBL/GenBank/DDBJ whole genome shotgun (WGS) entry which is preliminary data.</text>
</comment>
<reference evidence="2" key="1">
    <citation type="submission" date="2020-11" db="EMBL/GenBank/DDBJ databases">
        <authorList>
            <person name="Whitehead M."/>
        </authorList>
    </citation>
    <scope>NUCLEOTIDE SEQUENCE</scope>
    <source>
        <strain evidence="2">EGII</strain>
    </source>
</reference>
<dbReference type="Proteomes" id="UP000606786">
    <property type="component" value="Unassembled WGS sequence"/>
</dbReference>
<organism evidence="2 3">
    <name type="scientific">Ceratitis capitata</name>
    <name type="common">Mediterranean fruit fly</name>
    <name type="synonym">Tephritis capitata</name>
    <dbReference type="NCBI Taxonomy" id="7213"/>
    <lineage>
        <taxon>Eukaryota</taxon>
        <taxon>Metazoa</taxon>
        <taxon>Ecdysozoa</taxon>
        <taxon>Arthropoda</taxon>
        <taxon>Hexapoda</taxon>
        <taxon>Insecta</taxon>
        <taxon>Pterygota</taxon>
        <taxon>Neoptera</taxon>
        <taxon>Endopterygota</taxon>
        <taxon>Diptera</taxon>
        <taxon>Brachycera</taxon>
        <taxon>Muscomorpha</taxon>
        <taxon>Tephritoidea</taxon>
        <taxon>Tephritidae</taxon>
        <taxon>Ceratitis</taxon>
        <taxon>Ceratitis</taxon>
    </lineage>
</organism>
<proteinExistence type="predicted"/>
<name>A0A811VKQ5_CERCA</name>
<keyword evidence="1" id="KW-0812">Transmembrane</keyword>
<keyword evidence="1" id="KW-1133">Transmembrane helix</keyword>
<sequence length="163" mass="18728">MCLMDGSRVANAMIVYLMAAEIFILPSFTTRPISFASSSSLEKAELTARLCVVGVRQELYTLIEDCTFSMQLWYSLLCNLQESALILKPSVSHRIILWNFRAAFLLDSFSSFSYSRTFLFLSAHASLFPFHFLVTVPSRTCNGRSQRHRSHQRILFFRLPEIQ</sequence>
<gene>
    <name evidence="2" type="ORF">CCAP1982_LOCUS22667</name>
</gene>
<evidence type="ECO:0000256" key="1">
    <source>
        <dbReference type="SAM" id="Phobius"/>
    </source>
</evidence>
<keyword evidence="3" id="KW-1185">Reference proteome</keyword>
<keyword evidence="1" id="KW-0472">Membrane</keyword>
<evidence type="ECO:0000313" key="3">
    <source>
        <dbReference type="Proteomes" id="UP000606786"/>
    </source>
</evidence>
<protein>
    <submittedName>
        <fullName evidence="2">(Mediterranean fruit fly) hypothetical protein</fullName>
    </submittedName>
</protein>
<evidence type="ECO:0000313" key="2">
    <source>
        <dbReference type="EMBL" id="CAD7014683.1"/>
    </source>
</evidence>
<feature type="transmembrane region" description="Helical" evidence="1">
    <location>
        <begin position="12"/>
        <end position="29"/>
    </location>
</feature>
<dbReference type="EMBL" id="CAJHJT010000056">
    <property type="protein sequence ID" value="CAD7014683.1"/>
    <property type="molecule type" value="Genomic_DNA"/>
</dbReference>
<accession>A0A811VKQ5</accession>
<dbReference type="AlphaFoldDB" id="A0A811VKQ5"/>